<evidence type="ECO:0000313" key="2">
    <source>
        <dbReference type="Proteomes" id="UP000546252"/>
    </source>
</evidence>
<gene>
    <name evidence="1" type="ORF">HNR24_000941</name>
</gene>
<organism evidence="1 2">
    <name type="scientific">Nesterenkonia jeotgali</name>
    <dbReference type="NCBI Taxonomy" id="317018"/>
    <lineage>
        <taxon>Bacteria</taxon>
        <taxon>Bacillati</taxon>
        <taxon>Actinomycetota</taxon>
        <taxon>Actinomycetes</taxon>
        <taxon>Micrococcales</taxon>
        <taxon>Micrococcaceae</taxon>
        <taxon>Nesterenkonia</taxon>
    </lineage>
</organism>
<accession>A0A839FGY9</accession>
<dbReference type="Proteomes" id="UP000546252">
    <property type="component" value="Unassembled WGS sequence"/>
</dbReference>
<reference evidence="1 2" key="1">
    <citation type="submission" date="2020-08" db="EMBL/GenBank/DDBJ databases">
        <title>Sequencing the genomes of 1000 actinobacteria strains.</title>
        <authorList>
            <person name="Klenk H.-P."/>
        </authorList>
    </citation>
    <scope>NUCLEOTIDE SEQUENCE [LARGE SCALE GENOMIC DNA]</scope>
    <source>
        <strain evidence="1 2">DSM 19081</strain>
    </source>
</reference>
<dbReference type="AlphaFoldDB" id="A0A839FGY9"/>
<dbReference type="SUPFAM" id="SSF53756">
    <property type="entry name" value="UDP-Glycosyltransferase/glycogen phosphorylase"/>
    <property type="match status" value="1"/>
</dbReference>
<evidence type="ECO:0000313" key="1">
    <source>
        <dbReference type="EMBL" id="MBA8921008.1"/>
    </source>
</evidence>
<dbReference type="EMBL" id="JACJIH010000001">
    <property type="protein sequence ID" value="MBA8921008.1"/>
    <property type="molecule type" value="Genomic_DNA"/>
</dbReference>
<proteinExistence type="predicted"/>
<protein>
    <recommendedName>
        <fullName evidence="3">Glycosyl transferase family 1 domain-containing protein</fullName>
    </recommendedName>
</protein>
<sequence length="150" mass="16520">MLGQYKEARAIDPMVELGRKIGGRVELRAVGRGWPAIPGWDVRDDFVTESEFTRELQEADAVLLPYKFYQQSGVMVRAFELGIPVVGTPHPQLAQLYGQTWPGTVQDADWGSAVEQTLGNDTEAGLLRRKQTLIAEIDASLSAHLNAGIK</sequence>
<comment type="caution">
    <text evidence="1">The sequence shown here is derived from an EMBL/GenBank/DDBJ whole genome shotgun (WGS) entry which is preliminary data.</text>
</comment>
<dbReference type="RefSeq" id="WP_182495151.1">
    <property type="nucleotide sequence ID" value="NZ_JACJIH010000001.1"/>
</dbReference>
<dbReference type="Gene3D" id="3.40.50.2000">
    <property type="entry name" value="Glycogen Phosphorylase B"/>
    <property type="match status" value="1"/>
</dbReference>
<name>A0A839FGY9_9MICC</name>
<evidence type="ECO:0008006" key="3">
    <source>
        <dbReference type="Google" id="ProtNLM"/>
    </source>
</evidence>